<accession>A0ABN2R7T8</accession>
<dbReference type="PROSITE" id="PS51318">
    <property type="entry name" value="TAT"/>
    <property type="match status" value="1"/>
</dbReference>
<dbReference type="SUPFAM" id="SSF49785">
    <property type="entry name" value="Galactose-binding domain-like"/>
    <property type="match status" value="1"/>
</dbReference>
<evidence type="ECO:0000256" key="6">
    <source>
        <dbReference type="ARBA" id="ARBA00023026"/>
    </source>
</evidence>
<dbReference type="InterPro" id="IPR017767">
    <property type="entry name" value="PC-PLC"/>
</dbReference>
<gene>
    <name evidence="10" type="ORF">GCM10009754_40920</name>
</gene>
<keyword evidence="11" id="KW-1185">Reference proteome</keyword>
<sequence>MKRRDLLKGAAALSGVALLPVSVRDALALAMPEGGLDGIEHVVIFMQENRAFDHYFGTYRGTRGFSDPAAITLPGGEPVFRQPDGSSYVLPYRVDDQFMTGTPHDRETGHAAWHNGRYDDWVGQKSARTMTYLDRASLPFYHALADAFTLCDAYHCSELGPTNPNRFYLFSGMLGDEPLTGKRAVGNDSWQNPKHPGYSWTTYAERLEAAGKSWQVYQEWDNYGDNSLDYFTSIMAVGKKALAKTVDDAGKPYTKVEYFYYDVLAADADRRKTLLAQLDQGVRSLTGAERRIYDRALARVAPDQLAPSFRADVAAGRLPAVSWIVAPEKQCEHPQWGPNTGADLVKDILDALASDVSVWNKTLFLLTYDENDGFFDHVPPPVPPVTSDDGKSTVDVEVEMADGIPIGLGNRVPMIVVSPWSRGGKVCSQVFDHTSVLRLLETWTGVAEPNISPWRRAVCGDLTSAFDFGSTGTYPDLPDPVPTTGPDSTDPKPPSDQRMPVQEPGVRTARPLPYDLAVSARVTPEQLLLDFANQGSAGAHFYVYAKAFRSDGPWRYTVEQGKSLSDYWKVGDPDGAYDLNVLGPNGFVRRFSGNRITATTSGNANPEVTLTYTADTRTVSLAMRNDGDRVCTITVAAGNRADGPWRYELAPGKSTSDSFDVGGALDGWYDLTATADTADGFTRHFAGHGENGAENTTDPAIGSRDLSSTVARSATAAASPQEIRLDLGSVRTVTGVRYPSRQDGAGGGYELSFSTDGRTWPAPATGAFAGGTRAGMIPCAPTRARYVRLRALSVVDGGRPWATAAEVIPVGW</sequence>
<comment type="caution">
    <text evidence="10">The sequence shown here is derived from an EMBL/GenBank/DDBJ whole genome shotgun (WGS) entry which is preliminary data.</text>
</comment>
<evidence type="ECO:0000256" key="4">
    <source>
        <dbReference type="ARBA" id="ARBA00022512"/>
    </source>
</evidence>
<dbReference type="Proteomes" id="UP001501116">
    <property type="component" value="Unassembled WGS sequence"/>
</dbReference>
<dbReference type="PANTHER" id="PTHR31956">
    <property type="entry name" value="NON-SPECIFIC PHOSPHOLIPASE C4-RELATED"/>
    <property type="match status" value="1"/>
</dbReference>
<organism evidence="10 11">
    <name type="scientific">Amycolatopsis minnesotensis</name>
    <dbReference type="NCBI Taxonomy" id="337894"/>
    <lineage>
        <taxon>Bacteria</taxon>
        <taxon>Bacillati</taxon>
        <taxon>Actinomycetota</taxon>
        <taxon>Actinomycetes</taxon>
        <taxon>Pseudonocardiales</taxon>
        <taxon>Pseudonocardiaceae</taxon>
        <taxon>Amycolatopsis</taxon>
    </lineage>
</organism>
<dbReference type="Pfam" id="PF04185">
    <property type="entry name" value="Phosphoesterase"/>
    <property type="match status" value="1"/>
</dbReference>
<comment type="catalytic activity">
    <reaction evidence="7">
        <text>a 1,2-diacyl-sn-glycero-3-phosphocholine + H2O = phosphocholine + a 1,2-diacyl-sn-glycerol + H(+)</text>
        <dbReference type="Rhea" id="RHEA:10604"/>
        <dbReference type="ChEBI" id="CHEBI:15377"/>
        <dbReference type="ChEBI" id="CHEBI:15378"/>
        <dbReference type="ChEBI" id="CHEBI:17815"/>
        <dbReference type="ChEBI" id="CHEBI:57643"/>
        <dbReference type="ChEBI" id="CHEBI:295975"/>
        <dbReference type="EC" id="3.1.4.3"/>
    </reaction>
    <physiologicalReaction direction="left-to-right" evidence="7">
        <dbReference type="Rhea" id="RHEA:10605"/>
    </physiologicalReaction>
</comment>
<name>A0ABN2R7T8_9PSEU</name>
<dbReference type="Pfam" id="PF00754">
    <property type="entry name" value="F5_F8_type_C"/>
    <property type="match status" value="1"/>
</dbReference>
<dbReference type="InterPro" id="IPR017850">
    <property type="entry name" value="Alkaline_phosphatase_core_sf"/>
</dbReference>
<dbReference type="InterPro" id="IPR008979">
    <property type="entry name" value="Galactose-bd-like_sf"/>
</dbReference>
<dbReference type="Gene3D" id="3.40.720.10">
    <property type="entry name" value="Alkaline Phosphatase, subunit A"/>
    <property type="match status" value="1"/>
</dbReference>
<evidence type="ECO:0000256" key="7">
    <source>
        <dbReference type="ARBA" id="ARBA00048421"/>
    </source>
</evidence>
<keyword evidence="5" id="KW-0378">Hydrolase</keyword>
<keyword evidence="6" id="KW-0843">Virulence</keyword>
<comment type="subcellular location">
    <subcellularLocation>
        <location evidence="1">Secreted</location>
        <location evidence="1">Cell wall</location>
    </subcellularLocation>
</comment>
<dbReference type="Pfam" id="PF05506">
    <property type="entry name" value="PLipase_C_C"/>
    <property type="match status" value="2"/>
</dbReference>
<evidence type="ECO:0000256" key="1">
    <source>
        <dbReference type="ARBA" id="ARBA00004191"/>
    </source>
</evidence>
<feature type="region of interest" description="Disordered" evidence="8">
    <location>
        <begin position="471"/>
        <end position="506"/>
    </location>
</feature>
<dbReference type="InterPro" id="IPR007312">
    <property type="entry name" value="Phosphoesterase"/>
</dbReference>
<feature type="domain" description="F5/8 type C" evidence="9">
    <location>
        <begin position="713"/>
        <end position="810"/>
    </location>
</feature>
<dbReference type="RefSeq" id="WP_344420874.1">
    <property type="nucleotide sequence ID" value="NZ_BAAANN010000015.1"/>
</dbReference>
<comment type="similarity">
    <text evidence="2">Belongs to the bacterial phospholipase C family.</text>
</comment>
<reference evidence="10 11" key="1">
    <citation type="journal article" date="2019" name="Int. J. Syst. Evol. Microbiol.">
        <title>The Global Catalogue of Microorganisms (GCM) 10K type strain sequencing project: providing services to taxonomists for standard genome sequencing and annotation.</title>
        <authorList>
            <consortium name="The Broad Institute Genomics Platform"/>
            <consortium name="The Broad Institute Genome Sequencing Center for Infectious Disease"/>
            <person name="Wu L."/>
            <person name="Ma J."/>
        </authorList>
    </citation>
    <scope>NUCLEOTIDE SEQUENCE [LARGE SCALE GENOMIC DNA]</scope>
    <source>
        <strain evidence="10 11">JCM 14545</strain>
    </source>
</reference>
<dbReference type="InterPro" id="IPR008475">
    <property type="entry name" value="PLipase_C_C"/>
</dbReference>
<dbReference type="InterPro" id="IPR000421">
    <property type="entry name" value="FA58C"/>
</dbReference>
<evidence type="ECO:0000313" key="10">
    <source>
        <dbReference type="EMBL" id="GAA1964773.1"/>
    </source>
</evidence>
<evidence type="ECO:0000259" key="9">
    <source>
        <dbReference type="PROSITE" id="PS50022"/>
    </source>
</evidence>
<evidence type="ECO:0000256" key="5">
    <source>
        <dbReference type="ARBA" id="ARBA00022801"/>
    </source>
</evidence>
<dbReference type="PANTHER" id="PTHR31956:SF1">
    <property type="entry name" value="NON-SPECIFIC PHOSPHOLIPASE C1"/>
    <property type="match status" value="1"/>
</dbReference>
<evidence type="ECO:0000256" key="8">
    <source>
        <dbReference type="SAM" id="MobiDB-lite"/>
    </source>
</evidence>
<dbReference type="Gene3D" id="2.60.120.260">
    <property type="entry name" value="Galactose-binding domain-like"/>
    <property type="match status" value="1"/>
</dbReference>
<proteinExistence type="inferred from homology"/>
<dbReference type="NCBIfam" id="TIGR03396">
    <property type="entry name" value="PC_PLC"/>
    <property type="match status" value="1"/>
</dbReference>
<evidence type="ECO:0000256" key="3">
    <source>
        <dbReference type="ARBA" id="ARBA00012018"/>
    </source>
</evidence>
<dbReference type="EC" id="3.1.4.3" evidence="3"/>
<keyword evidence="4" id="KW-0964">Secreted</keyword>
<dbReference type="PROSITE" id="PS50022">
    <property type="entry name" value="FA58C_3"/>
    <property type="match status" value="1"/>
</dbReference>
<protein>
    <recommendedName>
        <fullName evidence="3">phospholipase C</fullName>
        <ecNumber evidence="3">3.1.4.3</ecNumber>
    </recommendedName>
</protein>
<dbReference type="InterPro" id="IPR006311">
    <property type="entry name" value="TAT_signal"/>
</dbReference>
<dbReference type="EMBL" id="BAAANN010000015">
    <property type="protein sequence ID" value="GAA1964773.1"/>
    <property type="molecule type" value="Genomic_DNA"/>
</dbReference>
<evidence type="ECO:0000313" key="11">
    <source>
        <dbReference type="Proteomes" id="UP001501116"/>
    </source>
</evidence>
<keyword evidence="4" id="KW-0134">Cell wall</keyword>
<evidence type="ECO:0000256" key="2">
    <source>
        <dbReference type="ARBA" id="ARBA00009717"/>
    </source>
</evidence>